<comment type="similarity">
    <text evidence="2">Belongs to the FAD-dependent oxidoreductase 2 family. FRD/SDH subfamily.</text>
</comment>
<keyword evidence="12" id="KW-1185">Reference proteome</keyword>
<keyword evidence="5" id="KW-0285">Flavoprotein</keyword>
<dbReference type="PANTHER" id="PTHR43400">
    <property type="entry name" value="FUMARATE REDUCTASE"/>
    <property type="match status" value="1"/>
</dbReference>
<dbReference type="InterPro" id="IPR007329">
    <property type="entry name" value="FMN-bd"/>
</dbReference>
<feature type="domain" description="FMN-binding" evidence="10">
    <location>
        <begin position="45"/>
        <end position="118"/>
    </location>
</feature>
<evidence type="ECO:0000256" key="1">
    <source>
        <dbReference type="ARBA" id="ARBA00001974"/>
    </source>
</evidence>
<dbReference type="InterPro" id="IPR050315">
    <property type="entry name" value="FAD-oxidoreductase_2"/>
</dbReference>
<evidence type="ECO:0000256" key="8">
    <source>
        <dbReference type="ARBA" id="ARBA00049922"/>
    </source>
</evidence>
<reference evidence="11 12" key="1">
    <citation type="submission" date="2024-03" db="EMBL/GenBank/DDBJ databases">
        <title>Human intestinal bacterial collection.</title>
        <authorList>
            <person name="Pauvert C."/>
            <person name="Hitch T.C.A."/>
            <person name="Clavel T."/>
        </authorList>
    </citation>
    <scope>NUCLEOTIDE SEQUENCE [LARGE SCALE GENOMIC DNA]</scope>
    <source>
        <strain evidence="11 12">CLA-AP-H29</strain>
    </source>
</reference>
<feature type="signal peptide" evidence="9">
    <location>
        <begin position="1"/>
        <end position="18"/>
    </location>
</feature>
<evidence type="ECO:0000256" key="9">
    <source>
        <dbReference type="SAM" id="SignalP"/>
    </source>
</evidence>
<dbReference type="PROSITE" id="PS51257">
    <property type="entry name" value="PROKAR_LIPOPROTEIN"/>
    <property type="match status" value="1"/>
</dbReference>
<evidence type="ECO:0000256" key="7">
    <source>
        <dbReference type="ARBA" id="ARBA00023002"/>
    </source>
</evidence>
<evidence type="ECO:0000256" key="3">
    <source>
        <dbReference type="ARBA" id="ARBA00013137"/>
    </source>
</evidence>
<dbReference type="SUPFAM" id="SSF51905">
    <property type="entry name" value="FAD/NAD(P)-binding domain"/>
    <property type="match status" value="1"/>
</dbReference>
<protein>
    <recommendedName>
        <fullName evidence="4">Urocanate reductase</fullName>
        <ecNumber evidence="3">1.3.99.33</ecNumber>
    </recommendedName>
</protein>
<dbReference type="InterPro" id="IPR036188">
    <property type="entry name" value="FAD/NAD-bd_sf"/>
</dbReference>
<feature type="chain" id="PRO_5045610569" description="Urocanate reductase" evidence="9">
    <location>
        <begin position="19"/>
        <end position="788"/>
    </location>
</feature>
<dbReference type="PANTHER" id="PTHR43400:SF7">
    <property type="entry name" value="FAD-DEPENDENT OXIDOREDUCTASE 2 FAD BINDING DOMAIN-CONTAINING PROTEIN"/>
    <property type="match status" value="1"/>
</dbReference>
<keyword evidence="9" id="KW-0732">Signal</keyword>
<name>A0ABV1E610_9FIRM</name>
<dbReference type="Pfam" id="PF00890">
    <property type="entry name" value="FAD_binding_2"/>
    <property type="match status" value="1"/>
</dbReference>
<dbReference type="InterPro" id="IPR003953">
    <property type="entry name" value="FAD-dep_OxRdtase_2_FAD-bd"/>
</dbReference>
<dbReference type="Pfam" id="PF04205">
    <property type="entry name" value="FMN_bind"/>
    <property type="match status" value="2"/>
</dbReference>
<gene>
    <name evidence="11" type="ORF">WMO64_04520</name>
</gene>
<evidence type="ECO:0000313" key="12">
    <source>
        <dbReference type="Proteomes" id="UP001464378"/>
    </source>
</evidence>
<evidence type="ECO:0000259" key="10">
    <source>
        <dbReference type="SMART" id="SM00900"/>
    </source>
</evidence>
<evidence type="ECO:0000313" key="11">
    <source>
        <dbReference type="EMBL" id="MEQ2442726.1"/>
    </source>
</evidence>
<sequence length="788" mass="82536">MKRSISLFLALALPFSLASCSSQEPETSPSGSQAQTASYTGTARGYGGDISVTIEVADGVITACTIDAPDETPDIGGAQIDHFQTAIVENQGQVDAVSGATGTSNGVIAALQDAMRQAGLLDTAEYQMTSGTYTGQSHGFSCIDFVTVDVTVDESSIVSLSLQDNFVDDQDSYENRYLCTGAFEELEPQILELQSIGVDAVTGATGSSNGIKNAIRSALEQAFDASGYSDDEINTAINAMFMTPSSKTEDVEELSCDVVVVGAGAAGAVASLAALDSGASVLNIEKTFRWGGQSMMTGGPKAYSPDTTADQAQAILDTYEQTIANHRHGEEDSQWNDPDYVAAHADEFTPVNAEAYKAVVPASGLGIQKIMEYGMAFVQSSMSMVMENVTEGGPMALPTTPEEPDLFTPDDVYSFGTDGEGTSVSYYEAEKYYDTVYDNFISNGGQALLSTTVTNLTYDDDGNITGVEAHGDDGTTYYVTAKAVVLATGGYGGSDELMDEWAGGGDDWLYYGWQGNDGDGILMALDAGAAPYNLDAYPMSHQRMGEQFITAFEVQTADDGTQWSPNDLTVILACNPDGVFVEDDGTSFRPEDYDAYNPMGGFSGAMGTYSIGSSYYVVYSAEQLQAYAESGLTSNAMGFQNVGLGIPAGMALGDWVDTVMEQAVSQGFAWKVSSLSEGDALLGFEDGTLAAAYGTSTSDANADGSEYYYVMKCCGLAISSCGGVEVNSNMQAVREDGTAIENLFVAGNDGFGNIMATGAEYPIGGDAGMWVFGSGYIAGEQAAAVAAG</sequence>
<comment type="catalytic activity">
    <reaction evidence="8">
        <text>dihydrourocanate + A = urocanate + AH2</text>
        <dbReference type="Rhea" id="RHEA:36059"/>
        <dbReference type="ChEBI" id="CHEBI:13193"/>
        <dbReference type="ChEBI" id="CHEBI:17499"/>
        <dbReference type="ChEBI" id="CHEBI:27247"/>
        <dbReference type="ChEBI" id="CHEBI:72991"/>
        <dbReference type="EC" id="1.3.99.33"/>
    </reaction>
</comment>
<dbReference type="Gene3D" id="3.90.1010.20">
    <property type="match status" value="2"/>
</dbReference>
<feature type="domain" description="FMN-binding" evidence="10">
    <location>
        <begin position="139"/>
        <end position="222"/>
    </location>
</feature>
<evidence type="ECO:0000256" key="2">
    <source>
        <dbReference type="ARBA" id="ARBA00008040"/>
    </source>
</evidence>
<evidence type="ECO:0000256" key="5">
    <source>
        <dbReference type="ARBA" id="ARBA00022630"/>
    </source>
</evidence>
<proteinExistence type="inferred from homology"/>
<dbReference type="Gene3D" id="3.50.50.60">
    <property type="entry name" value="FAD/NAD(P)-binding domain"/>
    <property type="match status" value="2"/>
</dbReference>
<keyword evidence="7" id="KW-0560">Oxidoreductase</keyword>
<dbReference type="EC" id="1.3.99.33" evidence="3"/>
<evidence type="ECO:0000256" key="4">
    <source>
        <dbReference type="ARBA" id="ARBA00015872"/>
    </source>
</evidence>
<dbReference type="SMART" id="SM00900">
    <property type="entry name" value="FMN_bind"/>
    <property type="match status" value="2"/>
</dbReference>
<dbReference type="Proteomes" id="UP001464378">
    <property type="component" value="Unassembled WGS sequence"/>
</dbReference>
<keyword evidence="6" id="KW-0274">FAD</keyword>
<evidence type="ECO:0000256" key="6">
    <source>
        <dbReference type="ARBA" id="ARBA00022827"/>
    </source>
</evidence>
<dbReference type="RefSeq" id="WP_349231157.1">
    <property type="nucleotide sequence ID" value="NZ_JBBMFK010000005.1"/>
</dbReference>
<accession>A0ABV1E610</accession>
<comment type="cofactor">
    <cofactor evidence="1">
        <name>FAD</name>
        <dbReference type="ChEBI" id="CHEBI:57692"/>
    </cofactor>
</comment>
<organism evidence="11 12">
    <name type="scientific">Pseudoflavonifractor intestinihominis</name>
    <dbReference type="NCBI Taxonomy" id="3133171"/>
    <lineage>
        <taxon>Bacteria</taxon>
        <taxon>Bacillati</taxon>
        <taxon>Bacillota</taxon>
        <taxon>Clostridia</taxon>
        <taxon>Eubacteriales</taxon>
        <taxon>Oscillospiraceae</taxon>
        <taxon>Pseudoflavonifractor</taxon>
    </lineage>
</organism>
<comment type="caution">
    <text evidence="11">The sequence shown here is derived from an EMBL/GenBank/DDBJ whole genome shotgun (WGS) entry which is preliminary data.</text>
</comment>
<dbReference type="EMBL" id="JBBMFK010000005">
    <property type="protein sequence ID" value="MEQ2442726.1"/>
    <property type="molecule type" value="Genomic_DNA"/>
</dbReference>